<dbReference type="PANTHER" id="PTHR12526">
    <property type="entry name" value="GLYCOSYLTRANSFERASE"/>
    <property type="match status" value="1"/>
</dbReference>
<sequence length="361" mass="39198">MKIVHVETGRHLYGGGQQVLWLIDGLNQSGIHNVLVCASDSALAEAADDAGIEVVNLCCRGDLDFGFVSRLRAVLRDQQPDLVHCHSRRGADFFGGRAARANGIPAVLSRRVDNREPGWLARLRYRPYRKIVAISETIAEVLRATGVQHSRLTVIRSAVAANDFDEPPDRVAFRQAFALQAGDPVLFCVAQFIERKGHRFLLEAMGELLPRYPRLRLILFGRGPLEAELRSLAADAGLDHAVQFAGFREDLDDYLSCADLLVHPALAEGLGVAALKAAAAGVPVVAFAAGGLREAVVHDETGLLLPPGDVAALAAGIAALLDDSERRRQLGQNGRARMHKEFSIETMVASHIDLYRSILDD</sequence>
<dbReference type="RefSeq" id="WP_068617193.1">
    <property type="nucleotide sequence ID" value="NZ_CP016268.1"/>
</dbReference>
<feature type="domain" description="Glycosyl transferase family 1" evidence="1">
    <location>
        <begin position="172"/>
        <end position="336"/>
    </location>
</feature>
<dbReference type="STRING" id="1548547.BA177_13985"/>
<dbReference type="GO" id="GO:1901135">
    <property type="term" value="P:carbohydrate derivative metabolic process"/>
    <property type="evidence" value="ECO:0007669"/>
    <property type="project" value="UniProtKB-ARBA"/>
</dbReference>
<proteinExistence type="predicted"/>
<keyword evidence="4" id="KW-1185">Reference proteome</keyword>
<dbReference type="Pfam" id="PF13439">
    <property type="entry name" value="Glyco_transf_4"/>
    <property type="match status" value="1"/>
</dbReference>
<evidence type="ECO:0000313" key="4">
    <source>
        <dbReference type="Proteomes" id="UP000092695"/>
    </source>
</evidence>
<evidence type="ECO:0000313" key="3">
    <source>
        <dbReference type="EMBL" id="ANO52153.1"/>
    </source>
</evidence>
<organism evidence="3 4">
    <name type="scientific">Woeseia oceani</name>
    <dbReference type="NCBI Taxonomy" id="1548547"/>
    <lineage>
        <taxon>Bacteria</taxon>
        <taxon>Pseudomonadati</taxon>
        <taxon>Pseudomonadota</taxon>
        <taxon>Gammaproteobacteria</taxon>
        <taxon>Woeseiales</taxon>
        <taxon>Woeseiaceae</taxon>
        <taxon>Woeseia</taxon>
    </lineage>
</organism>
<name>A0A193LI87_9GAMM</name>
<dbReference type="GO" id="GO:0016757">
    <property type="term" value="F:glycosyltransferase activity"/>
    <property type="evidence" value="ECO:0007669"/>
    <property type="project" value="InterPro"/>
</dbReference>
<dbReference type="InterPro" id="IPR028098">
    <property type="entry name" value="Glyco_trans_4-like_N"/>
</dbReference>
<protein>
    <recommendedName>
        <fullName evidence="5">Glycosyl transferase</fullName>
    </recommendedName>
</protein>
<evidence type="ECO:0000259" key="2">
    <source>
        <dbReference type="Pfam" id="PF13439"/>
    </source>
</evidence>
<dbReference type="Pfam" id="PF00534">
    <property type="entry name" value="Glycos_transf_1"/>
    <property type="match status" value="1"/>
</dbReference>
<dbReference type="KEGG" id="woc:BA177_13985"/>
<dbReference type="AlphaFoldDB" id="A0A193LI87"/>
<dbReference type="InterPro" id="IPR001296">
    <property type="entry name" value="Glyco_trans_1"/>
</dbReference>
<dbReference type="Proteomes" id="UP000092695">
    <property type="component" value="Chromosome"/>
</dbReference>
<evidence type="ECO:0000259" key="1">
    <source>
        <dbReference type="Pfam" id="PF00534"/>
    </source>
</evidence>
<reference evidence="3 4" key="1">
    <citation type="submission" date="2016-06" db="EMBL/GenBank/DDBJ databases">
        <title>Complete genome sequence of a deep-branching marine Gamma Proteobacterium Woeseia oceani type strain XK5.</title>
        <authorList>
            <person name="Mu D."/>
            <person name="Du Z."/>
        </authorList>
    </citation>
    <scope>NUCLEOTIDE SEQUENCE [LARGE SCALE GENOMIC DNA]</scope>
    <source>
        <strain evidence="3 4">XK5</strain>
    </source>
</reference>
<dbReference type="EMBL" id="CP016268">
    <property type="protein sequence ID" value="ANO52153.1"/>
    <property type="molecule type" value="Genomic_DNA"/>
</dbReference>
<evidence type="ECO:0008006" key="5">
    <source>
        <dbReference type="Google" id="ProtNLM"/>
    </source>
</evidence>
<dbReference type="OrthoDB" id="9805661at2"/>
<dbReference type="Gene3D" id="3.40.50.2000">
    <property type="entry name" value="Glycogen Phosphorylase B"/>
    <property type="match status" value="2"/>
</dbReference>
<dbReference type="SUPFAM" id="SSF53756">
    <property type="entry name" value="UDP-Glycosyltransferase/glycogen phosphorylase"/>
    <property type="match status" value="1"/>
</dbReference>
<gene>
    <name evidence="3" type="ORF">BA177_13985</name>
</gene>
<feature type="domain" description="Glycosyltransferase subfamily 4-like N-terminal" evidence="2">
    <location>
        <begin position="14"/>
        <end position="159"/>
    </location>
</feature>
<accession>A0A193LI87</accession>